<dbReference type="AlphaFoldDB" id="A0A9I9E657"/>
<reference evidence="2" key="1">
    <citation type="submission" date="2023-03" db="UniProtKB">
        <authorList>
            <consortium name="EnsemblPlants"/>
        </authorList>
    </citation>
    <scope>IDENTIFICATION</scope>
</reference>
<proteinExistence type="predicted"/>
<dbReference type="EnsemblPlants" id="MELO3C029260.2.1">
    <property type="protein sequence ID" value="MELO3C029260.2.1"/>
    <property type="gene ID" value="MELO3C029260.2"/>
</dbReference>
<protein>
    <recommendedName>
        <fullName evidence="3">Transmembrane protein</fullName>
    </recommendedName>
</protein>
<evidence type="ECO:0000256" key="1">
    <source>
        <dbReference type="SAM" id="Phobius"/>
    </source>
</evidence>
<organism evidence="2">
    <name type="scientific">Cucumis melo</name>
    <name type="common">Muskmelon</name>
    <dbReference type="NCBI Taxonomy" id="3656"/>
    <lineage>
        <taxon>Eukaryota</taxon>
        <taxon>Viridiplantae</taxon>
        <taxon>Streptophyta</taxon>
        <taxon>Embryophyta</taxon>
        <taxon>Tracheophyta</taxon>
        <taxon>Spermatophyta</taxon>
        <taxon>Magnoliopsida</taxon>
        <taxon>eudicotyledons</taxon>
        <taxon>Gunneridae</taxon>
        <taxon>Pentapetalae</taxon>
        <taxon>rosids</taxon>
        <taxon>fabids</taxon>
        <taxon>Cucurbitales</taxon>
        <taxon>Cucurbitaceae</taxon>
        <taxon>Benincaseae</taxon>
        <taxon>Cucumis</taxon>
    </lineage>
</organism>
<name>A0A9I9E657_CUCME</name>
<keyword evidence="1" id="KW-0812">Transmembrane</keyword>
<feature type="transmembrane region" description="Helical" evidence="1">
    <location>
        <begin position="12"/>
        <end position="34"/>
    </location>
</feature>
<evidence type="ECO:0008006" key="3">
    <source>
        <dbReference type="Google" id="ProtNLM"/>
    </source>
</evidence>
<sequence>MYCLNFGQTTNQIVRILLLASAFSSMFYYLLLFVPKLCIFWENRCQITRMNLGHLEVLIMAKRDGRIVENLFSQR</sequence>
<accession>A0A9I9E657</accession>
<keyword evidence="1" id="KW-0472">Membrane</keyword>
<evidence type="ECO:0000313" key="2">
    <source>
        <dbReference type="EnsemblPlants" id="MELO3C029260.2.1"/>
    </source>
</evidence>
<keyword evidence="1" id="KW-1133">Transmembrane helix</keyword>
<dbReference type="Gramene" id="MELO3C029260.2.1">
    <property type="protein sequence ID" value="MELO3C029260.2.1"/>
    <property type="gene ID" value="MELO3C029260.2"/>
</dbReference>